<dbReference type="Proteomes" id="UP000186455">
    <property type="component" value="Unassembled WGS sequence"/>
</dbReference>
<dbReference type="EMBL" id="LFBV01000002">
    <property type="protein sequence ID" value="OKH94599.1"/>
    <property type="molecule type" value="Genomic_DNA"/>
</dbReference>
<comment type="caution">
    <text evidence="1">The sequence shown here is derived from an EMBL/GenBank/DDBJ whole genome shotgun (WGS) entry which is preliminary data.</text>
</comment>
<dbReference type="AlphaFoldDB" id="A0A1Q4VA47"/>
<accession>A0A1Q4VA47</accession>
<gene>
    <name evidence="1" type="ORF">AB852_10130</name>
</gene>
<protein>
    <submittedName>
        <fullName evidence="1">Uncharacterized protein</fullName>
    </submittedName>
</protein>
<evidence type="ECO:0000313" key="1">
    <source>
        <dbReference type="EMBL" id="OKH94599.1"/>
    </source>
</evidence>
<dbReference type="GeneID" id="96790431"/>
<sequence length="122" mass="12737">MNTTAHPAAEVVVELSDCTKDDAGAVFGVLRSVFDCDRAPDDPPRDTAGSRPAVWSATYDTTQIRGAPPATVLGDTVTAEVQGGYLAVDRLRTALAAAFTVAEEGMAAGDQEKEVELLLRSG</sequence>
<proteinExistence type="predicted"/>
<name>A0A1Q4VA47_9ACTN</name>
<organism evidence="1 2">
    <name type="scientific">Streptomyces uncialis</name>
    <dbReference type="NCBI Taxonomy" id="1048205"/>
    <lineage>
        <taxon>Bacteria</taxon>
        <taxon>Bacillati</taxon>
        <taxon>Actinomycetota</taxon>
        <taxon>Actinomycetes</taxon>
        <taxon>Kitasatosporales</taxon>
        <taxon>Streptomycetaceae</taxon>
        <taxon>Streptomyces</taxon>
    </lineage>
</organism>
<dbReference type="RefSeq" id="WP_073786286.1">
    <property type="nucleotide sequence ID" value="NZ_CP108638.1"/>
</dbReference>
<reference evidence="1 2" key="1">
    <citation type="submission" date="2015-06" db="EMBL/GenBank/DDBJ databases">
        <title>Cloning and characterization of the uncialamcin biosynthetic gene cluster.</title>
        <authorList>
            <person name="Yan X."/>
            <person name="Huang T."/>
            <person name="Ge H."/>
            <person name="Shen B."/>
        </authorList>
    </citation>
    <scope>NUCLEOTIDE SEQUENCE [LARGE SCALE GENOMIC DNA]</scope>
    <source>
        <strain evidence="1 2">DCA2648</strain>
    </source>
</reference>
<keyword evidence="2" id="KW-1185">Reference proteome</keyword>
<evidence type="ECO:0000313" key="2">
    <source>
        <dbReference type="Proteomes" id="UP000186455"/>
    </source>
</evidence>